<dbReference type="PANTHER" id="PTHR18884">
    <property type="entry name" value="SEPTIN"/>
    <property type="match status" value="1"/>
</dbReference>
<evidence type="ECO:0000313" key="3">
    <source>
        <dbReference type="Proteomes" id="UP000261380"/>
    </source>
</evidence>
<feature type="domain" description="Septin-type G" evidence="1">
    <location>
        <begin position="30"/>
        <end position="80"/>
    </location>
</feature>
<protein>
    <submittedName>
        <fullName evidence="2">Septin 5a</fullName>
    </submittedName>
</protein>
<keyword evidence="3" id="KW-1185">Reference proteome</keyword>
<dbReference type="Pfam" id="PF00735">
    <property type="entry name" value="Septin"/>
    <property type="match status" value="1"/>
</dbReference>
<sequence length="80" mass="8879">MQLLGGLSQMKQYVGFATLPNQVHRKSVKKGFDFTLMVAGESGMGKSTLVNSLFLTDLYKDRKVPENKQHAVCCVSQQSQ</sequence>
<reference evidence="2" key="1">
    <citation type="submission" date="2025-08" db="UniProtKB">
        <authorList>
            <consortium name="Ensembl"/>
        </authorList>
    </citation>
    <scope>IDENTIFICATION</scope>
</reference>
<dbReference type="PROSITE" id="PS51719">
    <property type="entry name" value="G_SEPTIN"/>
    <property type="match status" value="1"/>
</dbReference>
<dbReference type="Proteomes" id="UP000261380">
    <property type="component" value="Unplaced"/>
</dbReference>
<accession>A0A3B5KZB3</accession>
<dbReference type="GeneTree" id="ENSGT00940000159913"/>
<name>A0A3B5KZB3_9TELE</name>
<reference evidence="2" key="2">
    <citation type="submission" date="2025-09" db="UniProtKB">
        <authorList>
            <consortium name="Ensembl"/>
        </authorList>
    </citation>
    <scope>IDENTIFICATION</scope>
</reference>
<organism evidence="2 3">
    <name type="scientific">Xiphophorus couchianus</name>
    <name type="common">Monterrey platyfish</name>
    <dbReference type="NCBI Taxonomy" id="32473"/>
    <lineage>
        <taxon>Eukaryota</taxon>
        <taxon>Metazoa</taxon>
        <taxon>Chordata</taxon>
        <taxon>Craniata</taxon>
        <taxon>Vertebrata</taxon>
        <taxon>Euteleostomi</taxon>
        <taxon>Actinopterygii</taxon>
        <taxon>Neopterygii</taxon>
        <taxon>Teleostei</taxon>
        <taxon>Neoteleostei</taxon>
        <taxon>Acanthomorphata</taxon>
        <taxon>Ovalentaria</taxon>
        <taxon>Atherinomorphae</taxon>
        <taxon>Cyprinodontiformes</taxon>
        <taxon>Poeciliidae</taxon>
        <taxon>Poeciliinae</taxon>
        <taxon>Xiphophorus</taxon>
    </lineage>
</organism>
<dbReference type="GO" id="GO:0005525">
    <property type="term" value="F:GTP binding"/>
    <property type="evidence" value="ECO:0007669"/>
    <property type="project" value="InterPro"/>
</dbReference>
<dbReference type="InterPro" id="IPR027417">
    <property type="entry name" value="P-loop_NTPase"/>
</dbReference>
<dbReference type="SUPFAM" id="SSF52540">
    <property type="entry name" value="P-loop containing nucleoside triphosphate hydrolases"/>
    <property type="match status" value="1"/>
</dbReference>
<dbReference type="Ensembl" id="ENSXCOT00000003428.1">
    <property type="protein sequence ID" value="ENSXCOP00000003390.1"/>
    <property type="gene ID" value="ENSXCOG00000002175.1"/>
</dbReference>
<evidence type="ECO:0000259" key="1">
    <source>
        <dbReference type="PROSITE" id="PS51719"/>
    </source>
</evidence>
<dbReference type="Gene3D" id="3.40.50.300">
    <property type="entry name" value="P-loop containing nucleotide triphosphate hydrolases"/>
    <property type="match status" value="1"/>
</dbReference>
<evidence type="ECO:0000313" key="2">
    <source>
        <dbReference type="Ensembl" id="ENSXCOP00000003390.1"/>
    </source>
</evidence>
<dbReference type="InterPro" id="IPR030379">
    <property type="entry name" value="G_SEPTIN_dom"/>
</dbReference>
<dbReference type="AlphaFoldDB" id="A0A3B5KZB3"/>
<proteinExistence type="predicted"/>